<comment type="subunit">
    <text evidence="3">Heterooctamer of two A chains, two B chains, two C chains and two D chains.</text>
</comment>
<dbReference type="GO" id="GO:0005886">
    <property type="term" value="C:plasma membrane"/>
    <property type="evidence" value="ECO:0007669"/>
    <property type="project" value="UniProtKB-SubCell"/>
</dbReference>
<keyword evidence="8" id="KW-0249">Electron transport</keyword>
<comment type="subcellular location">
    <subcellularLocation>
        <location evidence="1">Cell membrane</location>
        <topology evidence="1">Multi-pass membrane protein</topology>
    </subcellularLocation>
</comment>
<dbReference type="AlphaFoldDB" id="A0A2U8DG86"/>
<comment type="function">
    <text evidence="12">Cytochrome bo(3) ubiquinol terminal oxidase is the component of the aerobic respiratory chain of E.coli that predominates when cells are grown at high aeration. Has proton pump activity across the membrane in addition to electron transfer, pumping 2 protons/electron.</text>
</comment>
<evidence type="ECO:0000256" key="7">
    <source>
        <dbReference type="ARBA" id="ARBA00022692"/>
    </source>
</evidence>
<evidence type="ECO:0000256" key="13">
    <source>
        <dbReference type="ARBA" id="ARBA00030071"/>
    </source>
</evidence>
<dbReference type="PANTHER" id="PTHR36835">
    <property type="entry name" value="CYTOCHROME BO(3) UBIQUINOL OXIDASE SUBUNIT 4"/>
    <property type="match status" value="1"/>
</dbReference>
<feature type="transmembrane region" description="Helical" evidence="17">
    <location>
        <begin position="17"/>
        <end position="35"/>
    </location>
</feature>
<evidence type="ECO:0000256" key="6">
    <source>
        <dbReference type="ARBA" id="ARBA00022475"/>
    </source>
</evidence>
<dbReference type="OrthoDB" id="2375888at2"/>
<evidence type="ECO:0000256" key="16">
    <source>
        <dbReference type="ARBA" id="ARBA00032185"/>
    </source>
</evidence>
<keyword evidence="5" id="KW-0813">Transport</keyword>
<dbReference type="EMBL" id="CP029161">
    <property type="protein sequence ID" value="AWH90342.1"/>
    <property type="molecule type" value="Genomic_DNA"/>
</dbReference>
<evidence type="ECO:0000256" key="11">
    <source>
        <dbReference type="ARBA" id="ARBA00023136"/>
    </source>
</evidence>
<evidence type="ECO:0000256" key="12">
    <source>
        <dbReference type="ARBA" id="ARBA00025694"/>
    </source>
</evidence>
<dbReference type="GO" id="GO:0015078">
    <property type="term" value="F:proton transmembrane transporter activity"/>
    <property type="evidence" value="ECO:0007669"/>
    <property type="project" value="TreeGrafter"/>
</dbReference>
<evidence type="ECO:0000256" key="5">
    <source>
        <dbReference type="ARBA" id="ARBA00022448"/>
    </source>
</evidence>
<evidence type="ECO:0000256" key="4">
    <source>
        <dbReference type="ARBA" id="ARBA00014689"/>
    </source>
</evidence>
<comment type="similarity">
    <text evidence="2">Belongs to the cytochrome c oxidase bacterial subunit 4 family.</text>
</comment>
<dbReference type="GO" id="GO:0009486">
    <property type="term" value="F:cytochrome bo3 ubiquinol oxidase activity"/>
    <property type="evidence" value="ECO:0007669"/>
    <property type="project" value="InterPro"/>
</dbReference>
<feature type="transmembrane region" description="Helical" evidence="17">
    <location>
        <begin position="78"/>
        <end position="100"/>
    </location>
</feature>
<keyword evidence="6" id="KW-1003">Cell membrane</keyword>
<evidence type="ECO:0000256" key="15">
    <source>
        <dbReference type="ARBA" id="ARBA00031887"/>
    </source>
</evidence>
<dbReference type="GO" id="GO:0009319">
    <property type="term" value="C:cytochrome o ubiquinol oxidase complex"/>
    <property type="evidence" value="ECO:0007669"/>
    <property type="project" value="TreeGrafter"/>
</dbReference>
<name>A0A2U8DG86_9GAMM</name>
<dbReference type="PANTHER" id="PTHR36835:SF1">
    <property type="entry name" value="CYTOCHROME BO(3) UBIQUINOL OXIDASE SUBUNIT 4"/>
    <property type="match status" value="1"/>
</dbReference>
<gene>
    <name evidence="18" type="primary">cyoD</name>
    <name evidence="18" type="ORF">DD681_00705</name>
</gene>
<dbReference type="InterPro" id="IPR050968">
    <property type="entry name" value="Cytochrome_c_oxidase_bac_sub4"/>
</dbReference>
<feature type="transmembrane region" description="Helical" evidence="17">
    <location>
        <begin position="47"/>
        <end position="66"/>
    </location>
</feature>
<evidence type="ECO:0000256" key="14">
    <source>
        <dbReference type="ARBA" id="ARBA00030211"/>
    </source>
</evidence>
<keyword evidence="7 17" id="KW-0812">Transmembrane</keyword>
<evidence type="ECO:0000256" key="9">
    <source>
        <dbReference type="ARBA" id="ARBA00022989"/>
    </source>
</evidence>
<evidence type="ECO:0000256" key="10">
    <source>
        <dbReference type="ARBA" id="ARBA00023002"/>
    </source>
</evidence>
<keyword evidence="11 17" id="KW-0472">Membrane</keyword>
<dbReference type="GO" id="GO:0015990">
    <property type="term" value="P:electron transport coupled proton transport"/>
    <property type="evidence" value="ECO:0007669"/>
    <property type="project" value="InterPro"/>
</dbReference>
<accession>A0A2U8DG86</accession>
<evidence type="ECO:0000256" key="3">
    <source>
        <dbReference type="ARBA" id="ARBA00011700"/>
    </source>
</evidence>
<keyword evidence="10" id="KW-0560">Oxidoreductase</keyword>
<proteinExistence type="inferred from homology"/>
<dbReference type="Proteomes" id="UP000244884">
    <property type="component" value="Chromosome"/>
</dbReference>
<dbReference type="Pfam" id="PF03626">
    <property type="entry name" value="COX4_pro"/>
    <property type="match status" value="1"/>
</dbReference>
<dbReference type="InterPro" id="IPR005171">
    <property type="entry name" value="Cyt_c_oxidase_su4_prok"/>
</dbReference>
<evidence type="ECO:0000256" key="1">
    <source>
        <dbReference type="ARBA" id="ARBA00004651"/>
    </source>
</evidence>
<evidence type="ECO:0000313" key="19">
    <source>
        <dbReference type="Proteomes" id="UP000244884"/>
    </source>
</evidence>
<evidence type="ECO:0000256" key="17">
    <source>
        <dbReference type="SAM" id="Phobius"/>
    </source>
</evidence>
<evidence type="ECO:0000313" key="18">
    <source>
        <dbReference type="EMBL" id="AWH90342.1"/>
    </source>
</evidence>
<sequence>MNFCNYKNKNYNKETKSYIVAFLLSLILTIIPFLSVKIHFFDIKINYFIIIFSALIQIIVHFLYFLHLPDSSNDYWNLMSLLFSLIIIFIIVFGSIWVMYNLNHHVVFS</sequence>
<reference evidence="18 19" key="1">
    <citation type="submission" date="2018-04" db="EMBL/GenBank/DDBJ databases">
        <title>Genome sequence of Buchnera aphidicola from Melaphis sacchari.</title>
        <authorList>
            <person name="Geib S.M."/>
            <person name="Palmer N.A."/>
            <person name="Sattler S.E."/>
            <person name="Sarath G."/>
        </authorList>
    </citation>
    <scope>NUCLEOTIDE SEQUENCE [LARGE SCALE GENOMIC DNA]</scope>
    <source>
        <strain evidence="18 19">LSU</strain>
    </source>
</reference>
<organism evidence="18 19">
    <name type="scientific">Buchnera aphidicola</name>
    <name type="common">Melanaphis sacchari</name>
    <dbReference type="NCBI Taxonomy" id="2173854"/>
    <lineage>
        <taxon>Bacteria</taxon>
        <taxon>Pseudomonadati</taxon>
        <taxon>Pseudomonadota</taxon>
        <taxon>Gammaproteobacteria</taxon>
        <taxon>Enterobacterales</taxon>
        <taxon>Erwiniaceae</taxon>
        <taxon>Buchnera</taxon>
    </lineage>
</organism>
<dbReference type="NCBIfam" id="TIGR02847">
    <property type="entry name" value="CyoD"/>
    <property type="match status" value="1"/>
</dbReference>
<protein>
    <recommendedName>
        <fullName evidence="4">Cytochrome bo(3) ubiquinol oxidase subunit 4</fullName>
    </recommendedName>
    <alternativeName>
        <fullName evidence="16">Cytochrome o ubiquinol oxidase subunit 4</fullName>
    </alternativeName>
    <alternativeName>
        <fullName evidence="13">Oxidase bo(3) subunit 4</fullName>
    </alternativeName>
    <alternativeName>
        <fullName evidence="14">Ubiquinol oxidase polypeptide IV</fullName>
    </alternativeName>
    <alternativeName>
        <fullName evidence="15">Ubiquinol oxidase subunit 4</fullName>
    </alternativeName>
</protein>
<dbReference type="InterPro" id="IPR014210">
    <property type="entry name" value="Cyt_o_ubiqinol_oxidase_su4"/>
</dbReference>
<keyword evidence="9 17" id="KW-1133">Transmembrane helix</keyword>
<dbReference type="RefSeq" id="WP_158341112.1">
    <property type="nucleotide sequence ID" value="NZ_CP029161.1"/>
</dbReference>
<evidence type="ECO:0000256" key="2">
    <source>
        <dbReference type="ARBA" id="ARBA00008079"/>
    </source>
</evidence>
<evidence type="ECO:0000256" key="8">
    <source>
        <dbReference type="ARBA" id="ARBA00022982"/>
    </source>
</evidence>
<dbReference type="GO" id="GO:0019646">
    <property type="term" value="P:aerobic electron transport chain"/>
    <property type="evidence" value="ECO:0007669"/>
    <property type="project" value="TreeGrafter"/>
</dbReference>